<evidence type="ECO:0000313" key="1">
    <source>
        <dbReference type="EMBL" id="QXN75221.1"/>
    </source>
</evidence>
<proteinExistence type="predicted"/>
<dbReference type="EMBL" id="MZ089790">
    <property type="protein sequence ID" value="QXN75221.1"/>
    <property type="molecule type" value="Genomic_DNA"/>
</dbReference>
<name>A0A8F5RBU8_9VIRU</name>
<accession>A0A8F5RBU8</accession>
<protein>
    <submittedName>
        <fullName evidence="1">Uncharacterized protein</fullName>
    </submittedName>
</protein>
<sequence length="117" mass="13097">MMVMVRKKPNPYVDCTVTFPEPWVAIRRPGVRLCLGNPVEVVSGATNVCIPIFTLESDSELTNLIKSYAHYFHSIKGRNAPNIMVSYLSVPRLILLLRCDVLVRRLVLSSPLSIVEG</sequence>
<reference evidence="1" key="1">
    <citation type="submission" date="2021-04" db="EMBL/GenBank/DDBJ databases">
        <title>Genomes of microviruses identified in yellow-bellied marmot fecal samples.</title>
        <authorList>
            <person name="Varsani A."/>
            <person name="Kraberger S."/>
            <person name="Chatterjee A."/>
            <person name="Richet C."/>
            <person name="Fontenele R.S."/>
            <person name="Schmidlin K."/>
            <person name="Blumstein D.T."/>
        </authorList>
    </citation>
    <scope>NUCLEOTIDE SEQUENCE</scope>
    <source>
        <strain evidence="1">Mar44</strain>
    </source>
</reference>
<organism evidence="1">
    <name type="scientific">Microvirus mar44</name>
    <dbReference type="NCBI Taxonomy" id="2851179"/>
    <lineage>
        <taxon>Viruses</taxon>
        <taxon>Monodnaviria</taxon>
        <taxon>Sangervirae</taxon>
        <taxon>Phixviricota</taxon>
        <taxon>Malgrandaviricetes</taxon>
        <taxon>Petitvirales</taxon>
        <taxon>Microviridae</taxon>
    </lineage>
</organism>